<protein>
    <recommendedName>
        <fullName evidence="4">Secreted protein</fullName>
    </recommendedName>
</protein>
<feature type="chain" id="PRO_5003974111" description="Secreted protein" evidence="1">
    <location>
        <begin position="19"/>
        <end position="125"/>
    </location>
</feature>
<dbReference type="AlphaFoldDB" id="L7FN78"/>
<dbReference type="VEuPathDB" id="AmoebaDB:EIN_128710"/>
<dbReference type="GeneID" id="14890559"/>
<evidence type="ECO:0008006" key="4">
    <source>
        <dbReference type="Google" id="ProtNLM"/>
    </source>
</evidence>
<keyword evidence="1" id="KW-0732">Signal</keyword>
<organism evidence="2 3">
    <name type="scientific">Entamoeba invadens IP1</name>
    <dbReference type="NCBI Taxonomy" id="370355"/>
    <lineage>
        <taxon>Eukaryota</taxon>
        <taxon>Amoebozoa</taxon>
        <taxon>Evosea</taxon>
        <taxon>Archamoebae</taxon>
        <taxon>Mastigamoebida</taxon>
        <taxon>Entamoebidae</taxon>
        <taxon>Entamoeba</taxon>
    </lineage>
</organism>
<evidence type="ECO:0000313" key="3">
    <source>
        <dbReference type="Proteomes" id="UP000014680"/>
    </source>
</evidence>
<evidence type="ECO:0000256" key="1">
    <source>
        <dbReference type="SAM" id="SignalP"/>
    </source>
</evidence>
<name>L7FN78_ENTIV</name>
<gene>
    <name evidence="2" type="ORF">EIN_128710</name>
</gene>
<accession>L7FN78</accession>
<reference evidence="2 3" key="1">
    <citation type="submission" date="2012-10" db="EMBL/GenBank/DDBJ databases">
        <authorList>
            <person name="Zafar N."/>
            <person name="Inman J."/>
            <person name="Hall N."/>
            <person name="Lorenzi H."/>
            <person name="Caler E."/>
        </authorList>
    </citation>
    <scope>NUCLEOTIDE SEQUENCE [LARGE SCALE GENOMIC DNA]</scope>
    <source>
        <strain evidence="2 3">IP1</strain>
    </source>
</reference>
<dbReference type="EMBL" id="KB206458">
    <property type="protein sequence ID" value="ELP91561.1"/>
    <property type="molecule type" value="Genomic_DNA"/>
</dbReference>
<evidence type="ECO:0000313" key="2">
    <source>
        <dbReference type="EMBL" id="ELP91561.1"/>
    </source>
</evidence>
<dbReference type="Proteomes" id="UP000014680">
    <property type="component" value="Unassembled WGS sequence"/>
</dbReference>
<sequence>MLCWIVGVLFVMLRNVSGVGCYDDIDDIDIDEYDDFLDDFDDFYDFEFDDDFDDDDFIGGQKSYDYDKAKSALNTLGGNIVKQKIKQMATLLRQAVLNKAKNCNKQVEKVRRYLIEKQIVPVNWV</sequence>
<dbReference type="KEGG" id="eiv:EIN_128710"/>
<dbReference type="RefSeq" id="XP_004258332.1">
    <property type="nucleotide sequence ID" value="XM_004258284.1"/>
</dbReference>
<proteinExistence type="predicted"/>
<feature type="signal peptide" evidence="1">
    <location>
        <begin position="1"/>
        <end position="18"/>
    </location>
</feature>
<keyword evidence="3" id="KW-1185">Reference proteome</keyword>